<evidence type="ECO:0000313" key="1">
    <source>
        <dbReference type="EMBL" id="KAJ2773852.1"/>
    </source>
</evidence>
<dbReference type="Proteomes" id="UP001140234">
    <property type="component" value="Unassembled WGS sequence"/>
</dbReference>
<reference evidence="1" key="1">
    <citation type="submission" date="2022-07" db="EMBL/GenBank/DDBJ databases">
        <title>Phylogenomic reconstructions and comparative analyses of Kickxellomycotina fungi.</title>
        <authorList>
            <person name="Reynolds N.K."/>
            <person name="Stajich J.E."/>
            <person name="Barry K."/>
            <person name="Grigoriev I.V."/>
            <person name="Crous P."/>
            <person name="Smith M.E."/>
        </authorList>
    </citation>
    <scope>NUCLEOTIDE SEQUENCE</scope>
    <source>
        <strain evidence="1">CBS 109366</strain>
    </source>
</reference>
<comment type="caution">
    <text evidence="1">The sequence shown here is derived from an EMBL/GenBank/DDBJ whole genome shotgun (WGS) entry which is preliminary data.</text>
</comment>
<sequence>MHSGEFHDGSVTVLAVALSAVGVFMATVTLALCAFLCIKRREFVGMTIVRVISLLQILEILRCTFDIISIYAEPATNTGCRVLVFFTLVLWAAPLNLSVVCMLYFQAVLIHNIKVRWRHLRLALLAAVVVYTVVPSMFTLIIPPHTAGMGSYCEYYEAPNSRLFVFQWLVFYIWLLVMCVAGLGSITAMMVAIFRRSREANRRICSATSAGQPATGQPCSVSSELNATVVRESVKQQRRRSSGLVVVKTLQSMIWFSIAPIISLAFHMAYTVVWYRTREMPLAVAIIDQVLQFLTVPLYCLSFYLNPCVQRAVSQYLHDRKHPASPPDSLARLSNRVSSLNGNKGPDAEKRAIDDSSSSPGTLPDCLDEEYYTDPSATPAPAGNGSDQC</sequence>
<dbReference type="EMBL" id="JANBUJ010000169">
    <property type="protein sequence ID" value="KAJ2773852.1"/>
    <property type="molecule type" value="Genomic_DNA"/>
</dbReference>
<name>A0ACC1K576_9FUNG</name>
<accession>A0ACC1K576</accession>
<gene>
    <name evidence="1" type="ORF">IWQ57_001103</name>
</gene>
<keyword evidence="2" id="KW-1185">Reference proteome</keyword>
<protein>
    <submittedName>
        <fullName evidence="1">Uncharacterized protein</fullName>
    </submittedName>
</protein>
<organism evidence="1 2">
    <name type="scientific">Coemansia nantahalensis</name>
    <dbReference type="NCBI Taxonomy" id="2789366"/>
    <lineage>
        <taxon>Eukaryota</taxon>
        <taxon>Fungi</taxon>
        <taxon>Fungi incertae sedis</taxon>
        <taxon>Zoopagomycota</taxon>
        <taxon>Kickxellomycotina</taxon>
        <taxon>Kickxellomycetes</taxon>
        <taxon>Kickxellales</taxon>
        <taxon>Kickxellaceae</taxon>
        <taxon>Coemansia</taxon>
    </lineage>
</organism>
<evidence type="ECO:0000313" key="2">
    <source>
        <dbReference type="Proteomes" id="UP001140234"/>
    </source>
</evidence>
<proteinExistence type="predicted"/>